<accession>A0ABD2M741</accession>
<reference evidence="2 3" key="1">
    <citation type="submission" date="2024-10" db="EMBL/GenBank/DDBJ databases">
        <authorList>
            <person name="Kim D."/>
        </authorList>
    </citation>
    <scope>NUCLEOTIDE SEQUENCE [LARGE SCALE GENOMIC DNA]</scope>
    <source>
        <strain evidence="2">BH-2024</strain>
    </source>
</reference>
<comment type="caution">
    <text evidence="2">The sequence shown here is derived from an EMBL/GenBank/DDBJ whole genome shotgun (WGS) entry which is preliminary data.</text>
</comment>
<keyword evidence="3" id="KW-1185">Reference proteome</keyword>
<organism evidence="2 3">
    <name type="scientific">Heterodera trifolii</name>
    <dbReference type="NCBI Taxonomy" id="157864"/>
    <lineage>
        <taxon>Eukaryota</taxon>
        <taxon>Metazoa</taxon>
        <taxon>Ecdysozoa</taxon>
        <taxon>Nematoda</taxon>
        <taxon>Chromadorea</taxon>
        <taxon>Rhabditida</taxon>
        <taxon>Tylenchina</taxon>
        <taxon>Tylenchomorpha</taxon>
        <taxon>Tylenchoidea</taxon>
        <taxon>Heteroderidae</taxon>
        <taxon>Heteroderinae</taxon>
        <taxon>Heterodera</taxon>
    </lineage>
</organism>
<name>A0ABD2M741_9BILA</name>
<protein>
    <submittedName>
        <fullName evidence="2">Uncharacterized protein</fullName>
    </submittedName>
</protein>
<sequence length="507" mass="58442">MYSFATASILLVCFMRLIGLAELGDDFFDELWKMNKVIPNKKQNSNQKEVKVEEVEHEKIENEKRINLTQKVKNKTEFGDEIINLEKYAKKEPISDEEEEEKMPKECAEENIVPTFSSEEEMENKSGKFKSLNFGNWKKADKMAIIMQLTEFRNDEPILLESLVIEHGQKIGQFCHNLLICDAKDGEVIRERLRHGIDQQMARAVQIRQLIDTMLIDWEIWPILHNFEFAEDPFNAVAYLIDELGQKIGKMHKLLANCGSYYNTDPFDEALRRLVMVAMDEEQSPSKKLGQCWAIVPKLMAKTVQEMLENLLMDLFDPTAPFFGMTFLAEFAKELNVAETVCAGILRSSKLSPMARFTVSEKFQKLRAMANAMFLEQYKTTIEEQMKNIGTQLKDGMDIIQIEKGTMKRVQLVETLKKIQNLFVITLNELAMIEMLETKKVMEQKLDELGQIMAQLQNNEKNGNGTPNDKNDDEVAITERIVNCLNVEPIEKGIEKEMANFSTKNLF</sequence>
<evidence type="ECO:0000256" key="1">
    <source>
        <dbReference type="SAM" id="SignalP"/>
    </source>
</evidence>
<proteinExistence type="predicted"/>
<dbReference type="Proteomes" id="UP001620626">
    <property type="component" value="Unassembled WGS sequence"/>
</dbReference>
<gene>
    <name evidence="2" type="ORF">niasHT_008789</name>
</gene>
<evidence type="ECO:0000313" key="2">
    <source>
        <dbReference type="EMBL" id="KAL3122877.1"/>
    </source>
</evidence>
<keyword evidence="1" id="KW-0732">Signal</keyword>
<feature type="chain" id="PRO_5044800350" evidence="1">
    <location>
        <begin position="22"/>
        <end position="507"/>
    </location>
</feature>
<feature type="signal peptide" evidence="1">
    <location>
        <begin position="1"/>
        <end position="21"/>
    </location>
</feature>
<evidence type="ECO:0000313" key="3">
    <source>
        <dbReference type="Proteomes" id="UP001620626"/>
    </source>
</evidence>
<dbReference type="EMBL" id="JBICBT010000121">
    <property type="protein sequence ID" value="KAL3122877.1"/>
    <property type="molecule type" value="Genomic_DNA"/>
</dbReference>
<dbReference type="AlphaFoldDB" id="A0ABD2M741"/>